<evidence type="ECO:0000313" key="2">
    <source>
        <dbReference type="Proteomes" id="UP000230423"/>
    </source>
</evidence>
<dbReference type="InterPro" id="IPR036397">
    <property type="entry name" value="RNaseH_sf"/>
</dbReference>
<dbReference type="Gene3D" id="3.30.420.10">
    <property type="entry name" value="Ribonuclease H-like superfamily/Ribonuclease H"/>
    <property type="match status" value="1"/>
</dbReference>
<keyword evidence="2" id="KW-1185">Reference proteome</keyword>
<organism evidence="1 2">
    <name type="scientific">Teladorsagia circumcincta</name>
    <name type="common">Brown stomach worm</name>
    <name type="synonym">Ostertagia circumcincta</name>
    <dbReference type="NCBI Taxonomy" id="45464"/>
    <lineage>
        <taxon>Eukaryota</taxon>
        <taxon>Metazoa</taxon>
        <taxon>Ecdysozoa</taxon>
        <taxon>Nematoda</taxon>
        <taxon>Chromadorea</taxon>
        <taxon>Rhabditida</taxon>
        <taxon>Rhabditina</taxon>
        <taxon>Rhabditomorpha</taxon>
        <taxon>Strongyloidea</taxon>
        <taxon>Trichostrongylidae</taxon>
        <taxon>Teladorsagia</taxon>
    </lineage>
</organism>
<dbReference type="EMBL" id="KZ347531">
    <property type="protein sequence ID" value="PIO67553.1"/>
    <property type="molecule type" value="Genomic_DNA"/>
</dbReference>
<dbReference type="GO" id="GO:0003676">
    <property type="term" value="F:nucleic acid binding"/>
    <property type="evidence" value="ECO:0007669"/>
    <property type="project" value="InterPro"/>
</dbReference>
<evidence type="ECO:0008006" key="3">
    <source>
        <dbReference type="Google" id="ProtNLM"/>
    </source>
</evidence>
<name>A0A2G9UBI8_TELCI</name>
<dbReference type="Proteomes" id="UP000230423">
    <property type="component" value="Unassembled WGS sequence"/>
</dbReference>
<gene>
    <name evidence="1" type="ORF">TELCIR_10689</name>
</gene>
<protein>
    <recommendedName>
        <fullName evidence="3">Tc1-like transposase DDE domain-containing protein</fullName>
    </recommendedName>
</protein>
<evidence type="ECO:0000313" key="1">
    <source>
        <dbReference type="EMBL" id="PIO67553.1"/>
    </source>
</evidence>
<dbReference type="AlphaFoldDB" id="A0A2G9UBI8"/>
<reference evidence="1 2" key="1">
    <citation type="submission" date="2015-09" db="EMBL/GenBank/DDBJ databases">
        <title>Draft genome of the parasitic nematode Teladorsagia circumcincta isolate WARC Sus (inbred).</title>
        <authorList>
            <person name="Mitreva M."/>
        </authorList>
    </citation>
    <scope>NUCLEOTIDE SEQUENCE [LARGE SCALE GENOMIC DNA]</scope>
    <source>
        <strain evidence="1 2">S</strain>
    </source>
</reference>
<sequence>MVKMVRHTAQRGFISQQDNYPKHKSKLLTKWLHDNIVPFLLWLSRFPDFNPIEELCDELELQVKDSVAHREPEEFPQLTSA</sequence>
<proteinExistence type="predicted"/>
<accession>A0A2G9UBI8</accession>
<dbReference type="OrthoDB" id="5810541at2759"/>